<reference evidence="2 3" key="1">
    <citation type="journal article" date="2019" name="Sci. Rep.">
        <title>Orb-weaving spider Araneus ventricosus genome elucidates the spidroin gene catalogue.</title>
        <authorList>
            <person name="Kono N."/>
            <person name="Nakamura H."/>
            <person name="Ohtoshi R."/>
            <person name="Moran D.A.P."/>
            <person name="Shinohara A."/>
            <person name="Yoshida Y."/>
            <person name="Fujiwara M."/>
            <person name="Mori M."/>
            <person name="Tomita M."/>
            <person name="Arakawa K."/>
        </authorList>
    </citation>
    <scope>NUCLEOTIDE SEQUENCE [LARGE SCALE GENOMIC DNA]</scope>
</reference>
<sequence>MLQNTRQKFQAAFHPKKDFIIRPDTANAFRQWHALQNDQVWSCPRSLQTLNTTKPLNNGHPPPFSRKLAVQRGGHSKGVPSSIIGSTKYVFKQAIIRVRALGGDHPLDEVHDELDHLDDGDEGEAQEEAHVASDVGDQGLPLQQ</sequence>
<gene>
    <name evidence="2" type="ORF">AVEN_90478_1</name>
</gene>
<dbReference type="EMBL" id="BGPR01021016">
    <property type="protein sequence ID" value="GBN85922.1"/>
    <property type="molecule type" value="Genomic_DNA"/>
</dbReference>
<evidence type="ECO:0000313" key="3">
    <source>
        <dbReference type="Proteomes" id="UP000499080"/>
    </source>
</evidence>
<dbReference type="Proteomes" id="UP000499080">
    <property type="component" value="Unassembled WGS sequence"/>
</dbReference>
<organism evidence="2 3">
    <name type="scientific">Araneus ventricosus</name>
    <name type="common">Orbweaver spider</name>
    <name type="synonym">Epeira ventricosa</name>
    <dbReference type="NCBI Taxonomy" id="182803"/>
    <lineage>
        <taxon>Eukaryota</taxon>
        <taxon>Metazoa</taxon>
        <taxon>Ecdysozoa</taxon>
        <taxon>Arthropoda</taxon>
        <taxon>Chelicerata</taxon>
        <taxon>Arachnida</taxon>
        <taxon>Araneae</taxon>
        <taxon>Araneomorphae</taxon>
        <taxon>Entelegynae</taxon>
        <taxon>Araneoidea</taxon>
        <taxon>Araneidae</taxon>
        <taxon>Araneus</taxon>
    </lineage>
</organism>
<dbReference type="AlphaFoldDB" id="A0A4Y2SCH4"/>
<name>A0A4Y2SCH4_ARAVE</name>
<comment type="caution">
    <text evidence="2">The sequence shown here is derived from an EMBL/GenBank/DDBJ whole genome shotgun (WGS) entry which is preliminary data.</text>
</comment>
<keyword evidence="3" id="KW-1185">Reference proteome</keyword>
<proteinExistence type="predicted"/>
<accession>A0A4Y2SCH4</accession>
<evidence type="ECO:0000256" key="1">
    <source>
        <dbReference type="SAM" id="MobiDB-lite"/>
    </source>
</evidence>
<protein>
    <submittedName>
        <fullName evidence="2">Uncharacterized protein</fullName>
    </submittedName>
</protein>
<feature type="compositionally biased region" description="Acidic residues" evidence="1">
    <location>
        <begin position="110"/>
        <end position="126"/>
    </location>
</feature>
<evidence type="ECO:0000313" key="2">
    <source>
        <dbReference type="EMBL" id="GBN85922.1"/>
    </source>
</evidence>
<feature type="region of interest" description="Disordered" evidence="1">
    <location>
        <begin position="107"/>
        <end position="144"/>
    </location>
</feature>